<accession>A0A3N0YGU1</accession>
<proteinExistence type="predicted"/>
<feature type="region of interest" description="Disordered" evidence="1">
    <location>
        <begin position="1"/>
        <end position="78"/>
    </location>
</feature>
<feature type="compositionally biased region" description="Basic and acidic residues" evidence="1">
    <location>
        <begin position="22"/>
        <end position="33"/>
    </location>
</feature>
<organism evidence="2 3">
    <name type="scientific">Anabarilius grahami</name>
    <name type="common">Kanglang fish</name>
    <name type="synonym">Barilius grahami</name>
    <dbReference type="NCBI Taxonomy" id="495550"/>
    <lineage>
        <taxon>Eukaryota</taxon>
        <taxon>Metazoa</taxon>
        <taxon>Chordata</taxon>
        <taxon>Craniata</taxon>
        <taxon>Vertebrata</taxon>
        <taxon>Euteleostomi</taxon>
        <taxon>Actinopterygii</taxon>
        <taxon>Neopterygii</taxon>
        <taxon>Teleostei</taxon>
        <taxon>Ostariophysi</taxon>
        <taxon>Cypriniformes</taxon>
        <taxon>Xenocyprididae</taxon>
        <taxon>Xenocypridinae</taxon>
        <taxon>Xenocypridinae incertae sedis</taxon>
        <taxon>Anabarilius</taxon>
    </lineage>
</organism>
<dbReference type="Proteomes" id="UP000281406">
    <property type="component" value="Unassembled WGS sequence"/>
</dbReference>
<dbReference type="AlphaFoldDB" id="A0A3N0YGU1"/>
<feature type="compositionally biased region" description="Polar residues" evidence="1">
    <location>
        <begin position="1"/>
        <end position="17"/>
    </location>
</feature>
<evidence type="ECO:0000313" key="3">
    <source>
        <dbReference type="Proteomes" id="UP000281406"/>
    </source>
</evidence>
<name>A0A3N0YGU1_ANAGA</name>
<protein>
    <submittedName>
        <fullName evidence="2">Uncharacterized protein</fullName>
    </submittedName>
</protein>
<feature type="compositionally biased region" description="Polar residues" evidence="1">
    <location>
        <begin position="47"/>
        <end position="57"/>
    </location>
</feature>
<evidence type="ECO:0000313" key="2">
    <source>
        <dbReference type="EMBL" id="ROL45482.1"/>
    </source>
</evidence>
<sequence length="78" mass="8764">MTINTLSQDGVQRQQMPCLTKITDRREEPRTHECNCVFPFMRRQRHSSPSPALATQTPEDDGKNSNSSKSNSGTASRL</sequence>
<gene>
    <name evidence="2" type="ORF">DPX16_16157</name>
</gene>
<reference evidence="2 3" key="1">
    <citation type="submission" date="2018-10" db="EMBL/GenBank/DDBJ databases">
        <title>Genome assembly for a Yunnan-Guizhou Plateau 3E fish, Anabarilius grahami (Regan), and its evolutionary and genetic applications.</title>
        <authorList>
            <person name="Jiang W."/>
        </authorList>
    </citation>
    <scope>NUCLEOTIDE SEQUENCE [LARGE SCALE GENOMIC DNA]</scope>
    <source>
        <strain evidence="2">AG-KIZ</strain>
        <tissue evidence="2">Muscle</tissue>
    </source>
</reference>
<comment type="caution">
    <text evidence="2">The sequence shown here is derived from an EMBL/GenBank/DDBJ whole genome shotgun (WGS) entry which is preliminary data.</text>
</comment>
<evidence type="ECO:0000256" key="1">
    <source>
        <dbReference type="SAM" id="MobiDB-lite"/>
    </source>
</evidence>
<keyword evidence="3" id="KW-1185">Reference proteome</keyword>
<dbReference type="EMBL" id="RJVU01042553">
    <property type="protein sequence ID" value="ROL45482.1"/>
    <property type="molecule type" value="Genomic_DNA"/>
</dbReference>